<dbReference type="PANTHER" id="PTHR20883">
    <property type="entry name" value="PHYTANOYL-COA DIOXYGENASE DOMAIN CONTAINING 1"/>
    <property type="match status" value="1"/>
</dbReference>
<dbReference type="EMBL" id="JACHIV010000001">
    <property type="protein sequence ID" value="MBB5071939.1"/>
    <property type="molecule type" value="Genomic_DNA"/>
</dbReference>
<reference evidence="2 3" key="1">
    <citation type="submission" date="2020-08" db="EMBL/GenBank/DDBJ databases">
        <title>Sequencing the genomes of 1000 actinobacteria strains.</title>
        <authorList>
            <person name="Klenk H.-P."/>
        </authorList>
    </citation>
    <scope>NUCLEOTIDE SEQUENCE [LARGE SCALE GENOMIC DNA]</scope>
    <source>
        <strain evidence="2 3">DSM 45582</strain>
    </source>
</reference>
<accession>A0A840NRP4</accession>
<evidence type="ECO:0000313" key="3">
    <source>
        <dbReference type="Proteomes" id="UP000580474"/>
    </source>
</evidence>
<dbReference type="GO" id="GO:0016706">
    <property type="term" value="F:2-oxoglutarate-dependent dioxygenase activity"/>
    <property type="evidence" value="ECO:0007669"/>
    <property type="project" value="UniProtKB-ARBA"/>
</dbReference>
<keyword evidence="2" id="KW-0560">Oxidoreductase</keyword>
<keyword evidence="3" id="KW-1185">Reference proteome</keyword>
<dbReference type="AlphaFoldDB" id="A0A840NRP4"/>
<protein>
    <submittedName>
        <fullName evidence="2">Ectoine hydroxylase-related dioxygenase (Phytanoyl-CoA dioxygenase family)</fullName>
    </submittedName>
</protein>
<dbReference type="Proteomes" id="UP000580474">
    <property type="component" value="Unassembled WGS sequence"/>
</dbReference>
<gene>
    <name evidence="2" type="ORF">BJ969_005027</name>
</gene>
<dbReference type="GO" id="GO:0005506">
    <property type="term" value="F:iron ion binding"/>
    <property type="evidence" value="ECO:0007669"/>
    <property type="project" value="UniProtKB-ARBA"/>
</dbReference>
<dbReference type="RefSeq" id="WP_184482850.1">
    <property type="nucleotide sequence ID" value="NZ_JACHIV010000001.1"/>
</dbReference>
<comment type="caution">
    <text evidence="2">The sequence shown here is derived from an EMBL/GenBank/DDBJ whole genome shotgun (WGS) entry which is preliminary data.</text>
</comment>
<name>A0A840NRP4_9PSEU</name>
<proteinExistence type="predicted"/>
<dbReference type="SUPFAM" id="SSF51197">
    <property type="entry name" value="Clavaminate synthase-like"/>
    <property type="match status" value="1"/>
</dbReference>
<dbReference type="Pfam" id="PF05721">
    <property type="entry name" value="PhyH"/>
    <property type="match status" value="1"/>
</dbReference>
<evidence type="ECO:0000313" key="2">
    <source>
        <dbReference type="EMBL" id="MBB5071939.1"/>
    </source>
</evidence>
<evidence type="ECO:0000256" key="1">
    <source>
        <dbReference type="SAM" id="MobiDB-lite"/>
    </source>
</evidence>
<dbReference type="PANTHER" id="PTHR20883:SF46">
    <property type="entry name" value="PHYTANOYL-COA HYDROXYLASE"/>
    <property type="match status" value="1"/>
</dbReference>
<feature type="region of interest" description="Disordered" evidence="1">
    <location>
        <begin position="251"/>
        <end position="272"/>
    </location>
</feature>
<organism evidence="2 3">
    <name type="scientific">Saccharopolyspora gloriosae</name>
    <dbReference type="NCBI Taxonomy" id="455344"/>
    <lineage>
        <taxon>Bacteria</taxon>
        <taxon>Bacillati</taxon>
        <taxon>Actinomycetota</taxon>
        <taxon>Actinomycetes</taxon>
        <taxon>Pseudonocardiales</taxon>
        <taxon>Pseudonocardiaceae</taxon>
        <taxon>Saccharopolyspora</taxon>
    </lineage>
</organism>
<keyword evidence="2" id="KW-0223">Dioxygenase</keyword>
<dbReference type="InterPro" id="IPR008775">
    <property type="entry name" value="Phytyl_CoA_dOase-like"/>
</dbReference>
<dbReference type="Gene3D" id="2.60.120.620">
    <property type="entry name" value="q2cbj1_9rhob like domain"/>
    <property type="match status" value="1"/>
</dbReference>
<sequence>MPDTTSLDPDPALLPSADDVRFYAEHGWYLSPKLLTDDEVDTLVDASERYYAGERDRTLPHHPAKLSYWTAADGDVQRNNDYVHYESDAIAAILRKPEIAATAARLAQVDLIRMFQATLLYKPPQPGEKSNIVPWHFDKYYWASCSSEDLITAFIPFHHCDESLGTITMVDGSHRWSEFRGWDSRKGHAAVEGDQQREHLLAEASRRNDADVVKVPMTIPKGHMTFHHCRLYHGSGPNVSDRPRRAISMHMQDGSNAYRDHRLATDSRQTTYKHDELVRRTADGVPDYSDPEYCPVLWQEGRPSA</sequence>